<dbReference type="GeneID" id="25296090"/>
<evidence type="ECO:0000313" key="2">
    <source>
        <dbReference type="EMBL" id="KIX02080.1"/>
    </source>
</evidence>
<evidence type="ECO:0000313" key="3">
    <source>
        <dbReference type="Proteomes" id="UP000053617"/>
    </source>
</evidence>
<reference evidence="2 3" key="1">
    <citation type="submission" date="2015-01" db="EMBL/GenBank/DDBJ databases">
        <title>The Genome Sequence of Rhinocladiella mackenzie CBS 650.93.</title>
        <authorList>
            <consortium name="The Broad Institute Genomics Platform"/>
            <person name="Cuomo C."/>
            <person name="de Hoog S."/>
            <person name="Gorbushina A."/>
            <person name="Stielow B."/>
            <person name="Teixiera M."/>
            <person name="Abouelleil A."/>
            <person name="Chapman S.B."/>
            <person name="Priest M."/>
            <person name="Young S.K."/>
            <person name="Wortman J."/>
            <person name="Nusbaum C."/>
            <person name="Birren B."/>
        </authorList>
    </citation>
    <scope>NUCLEOTIDE SEQUENCE [LARGE SCALE GENOMIC DNA]</scope>
    <source>
        <strain evidence="2 3">CBS 650.93</strain>
    </source>
</reference>
<dbReference type="VEuPathDB" id="FungiDB:Z518_08019"/>
<accession>A0A0D2IZP6</accession>
<name>A0A0D2IZP6_9EURO</name>
<gene>
    <name evidence="2" type="ORF">Z518_08019</name>
</gene>
<dbReference type="OrthoDB" id="1696305at2759"/>
<evidence type="ECO:0000256" key="1">
    <source>
        <dbReference type="SAM" id="MobiDB-lite"/>
    </source>
</evidence>
<dbReference type="EMBL" id="KN847480">
    <property type="protein sequence ID" value="KIX02080.1"/>
    <property type="molecule type" value="Genomic_DNA"/>
</dbReference>
<organism evidence="2 3">
    <name type="scientific">Rhinocladiella mackenziei CBS 650.93</name>
    <dbReference type="NCBI Taxonomy" id="1442369"/>
    <lineage>
        <taxon>Eukaryota</taxon>
        <taxon>Fungi</taxon>
        <taxon>Dikarya</taxon>
        <taxon>Ascomycota</taxon>
        <taxon>Pezizomycotina</taxon>
        <taxon>Eurotiomycetes</taxon>
        <taxon>Chaetothyriomycetidae</taxon>
        <taxon>Chaetothyriales</taxon>
        <taxon>Herpotrichiellaceae</taxon>
        <taxon>Rhinocladiella</taxon>
    </lineage>
</organism>
<feature type="region of interest" description="Disordered" evidence="1">
    <location>
        <begin position="207"/>
        <end position="226"/>
    </location>
</feature>
<dbReference type="Proteomes" id="UP000053617">
    <property type="component" value="Unassembled WGS sequence"/>
</dbReference>
<sequence>MVNLGKRMRSFQPLFRVRHGEGAAILPPPPAPRLAQLCLRYPLRAWNKEMQAARGFKKDHLPRLKYHNPTLPIKVEDSTALQLDLTFESNDESTLSALEKRQLPVEPDTIEYQESWSKVESKPLPAANAKAPSTPSPPQPIFMRRVTLNLAQQPSQRIWKWFQKTTNCEDFPEEPEWTALMKRLEEFAKQSEIDRQLVKAGRDAVKKQQEELKKARETAERITNEV</sequence>
<keyword evidence="3" id="KW-1185">Reference proteome</keyword>
<dbReference type="HOGENOM" id="CLU_094283_0_0_1"/>
<dbReference type="STRING" id="1442369.A0A0D2IZP6"/>
<protein>
    <recommendedName>
        <fullName evidence="4">Ribosomal protein/NADH dehydrogenase domain-containing protein</fullName>
    </recommendedName>
</protein>
<dbReference type="RefSeq" id="XP_013269216.1">
    <property type="nucleotide sequence ID" value="XM_013413762.1"/>
</dbReference>
<proteinExistence type="predicted"/>
<evidence type="ECO:0008006" key="4">
    <source>
        <dbReference type="Google" id="ProtNLM"/>
    </source>
</evidence>
<dbReference type="AlphaFoldDB" id="A0A0D2IZP6"/>